<dbReference type="PROSITE" id="PS00061">
    <property type="entry name" value="ADH_SHORT"/>
    <property type="match status" value="1"/>
</dbReference>
<dbReference type="SMART" id="SM00822">
    <property type="entry name" value="PKS_KR"/>
    <property type="match status" value="1"/>
</dbReference>
<dbReference type="PRINTS" id="PR00081">
    <property type="entry name" value="GDHRDH"/>
</dbReference>
<name>A0A3A8IYN5_9BACT</name>
<dbReference type="SUPFAM" id="SSF51735">
    <property type="entry name" value="NAD(P)-binding Rossmann-fold domains"/>
    <property type="match status" value="1"/>
</dbReference>
<dbReference type="AlphaFoldDB" id="A0A3A8IYN5"/>
<dbReference type="InterPro" id="IPR036291">
    <property type="entry name" value="NAD(P)-bd_dom_sf"/>
</dbReference>
<organism evidence="5 6">
    <name type="scientific">Corallococcus terminator</name>
    <dbReference type="NCBI Taxonomy" id="2316733"/>
    <lineage>
        <taxon>Bacteria</taxon>
        <taxon>Pseudomonadati</taxon>
        <taxon>Myxococcota</taxon>
        <taxon>Myxococcia</taxon>
        <taxon>Myxococcales</taxon>
        <taxon>Cystobacterineae</taxon>
        <taxon>Myxococcaceae</taxon>
        <taxon>Corallococcus</taxon>
    </lineage>
</organism>
<dbReference type="GO" id="GO:0016020">
    <property type="term" value="C:membrane"/>
    <property type="evidence" value="ECO:0007669"/>
    <property type="project" value="TreeGrafter"/>
</dbReference>
<protein>
    <submittedName>
        <fullName evidence="5">SDR family NAD(P)-dependent oxidoreductase</fullName>
    </submittedName>
</protein>
<evidence type="ECO:0000313" key="6">
    <source>
        <dbReference type="Proteomes" id="UP000268094"/>
    </source>
</evidence>
<evidence type="ECO:0000313" key="5">
    <source>
        <dbReference type="EMBL" id="RKG88482.1"/>
    </source>
</evidence>
<keyword evidence="2" id="KW-0560">Oxidoreductase</keyword>
<dbReference type="Proteomes" id="UP000268094">
    <property type="component" value="Unassembled WGS sequence"/>
</dbReference>
<sequence length="334" mass="35965">MDRAWKKKVIVITGASSGIGRATALLLAKKGAHVVLAARREEPLEDLAAECEALGVQALVVPTDVADAASVHHLAEEAVRVFGHFNGWVNNAGVYMLGSLEETPDEAFRQLMEVNFFGTVSGARAALGQFRRQGYGTLVNVSSAFGTVPAPYLSAYVSSKFAVRGFSASLRQELLRTGIDVCTVMPAAIDTPLWRHTANYTGWRIRPVEPVYAPERVARSILRVLRHPEPETLVGPAGKSFAAMHGLFPAGFEHLMRTGTDVLHFKDERQGATSGNVFQPMPEGTGTSGGYHGAGKQWLRRLLVVGGLTAAAVSLRRRASDRRLGMRLSHALGG</sequence>
<proteinExistence type="inferred from homology"/>
<dbReference type="Pfam" id="PF00106">
    <property type="entry name" value="adh_short"/>
    <property type="match status" value="1"/>
</dbReference>
<dbReference type="NCBIfam" id="NF005495">
    <property type="entry name" value="PRK07109.1"/>
    <property type="match status" value="1"/>
</dbReference>
<dbReference type="OrthoDB" id="9781689at2"/>
<dbReference type="PANTHER" id="PTHR44196:SF1">
    <property type="entry name" value="DEHYDROGENASE_REDUCTASE SDR FAMILY MEMBER 7B"/>
    <property type="match status" value="1"/>
</dbReference>
<comment type="caution">
    <text evidence="5">The sequence shown here is derived from an EMBL/GenBank/DDBJ whole genome shotgun (WGS) entry which is preliminary data.</text>
</comment>
<feature type="domain" description="Ketoreductase" evidence="4">
    <location>
        <begin position="8"/>
        <end position="197"/>
    </location>
</feature>
<evidence type="ECO:0000256" key="2">
    <source>
        <dbReference type="ARBA" id="ARBA00023002"/>
    </source>
</evidence>
<comment type="similarity">
    <text evidence="1 3">Belongs to the short-chain dehydrogenases/reductases (SDR) family.</text>
</comment>
<keyword evidence="6" id="KW-1185">Reference proteome</keyword>
<evidence type="ECO:0000259" key="4">
    <source>
        <dbReference type="SMART" id="SM00822"/>
    </source>
</evidence>
<dbReference type="EMBL" id="RAVZ01000081">
    <property type="protein sequence ID" value="RKG88482.1"/>
    <property type="molecule type" value="Genomic_DNA"/>
</dbReference>
<dbReference type="InterPro" id="IPR002347">
    <property type="entry name" value="SDR_fam"/>
</dbReference>
<gene>
    <name evidence="5" type="ORF">D7V88_14170</name>
</gene>
<accession>A0A3A8IYN5</accession>
<dbReference type="PANTHER" id="PTHR44196">
    <property type="entry name" value="DEHYDROGENASE/REDUCTASE SDR FAMILY MEMBER 7B"/>
    <property type="match status" value="1"/>
</dbReference>
<dbReference type="PRINTS" id="PR00080">
    <property type="entry name" value="SDRFAMILY"/>
</dbReference>
<reference evidence="6" key="1">
    <citation type="submission" date="2018-09" db="EMBL/GenBank/DDBJ databases">
        <authorList>
            <person name="Livingstone P.G."/>
            <person name="Whitworth D.E."/>
        </authorList>
    </citation>
    <scope>NUCLEOTIDE SEQUENCE [LARGE SCALE GENOMIC DNA]</scope>
    <source>
        <strain evidence="6">CA054A</strain>
    </source>
</reference>
<dbReference type="GO" id="GO:0016491">
    <property type="term" value="F:oxidoreductase activity"/>
    <property type="evidence" value="ECO:0007669"/>
    <property type="project" value="UniProtKB-KW"/>
</dbReference>
<evidence type="ECO:0000256" key="1">
    <source>
        <dbReference type="ARBA" id="ARBA00006484"/>
    </source>
</evidence>
<dbReference type="InterPro" id="IPR057326">
    <property type="entry name" value="KR_dom"/>
</dbReference>
<dbReference type="Gene3D" id="3.40.50.720">
    <property type="entry name" value="NAD(P)-binding Rossmann-like Domain"/>
    <property type="match status" value="1"/>
</dbReference>
<evidence type="ECO:0000256" key="3">
    <source>
        <dbReference type="RuleBase" id="RU000363"/>
    </source>
</evidence>
<dbReference type="InterPro" id="IPR020904">
    <property type="entry name" value="Sc_DH/Rdtase_CS"/>
</dbReference>
<dbReference type="RefSeq" id="WP_120541168.1">
    <property type="nucleotide sequence ID" value="NZ_RAVZ01000081.1"/>
</dbReference>